<comment type="cofactor">
    <cofactor evidence="6">
        <name>Co(2+)</name>
        <dbReference type="ChEBI" id="CHEBI:48828"/>
    </cofactor>
    <cofactor evidence="6">
        <name>Zn(2+)</name>
        <dbReference type="ChEBI" id="CHEBI:29105"/>
    </cofactor>
    <cofactor evidence="6">
        <name>Mn(2+)</name>
        <dbReference type="ChEBI" id="CHEBI:29035"/>
    </cofactor>
    <cofactor evidence="6">
        <name>Fe(2+)</name>
        <dbReference type="ChEBI" id="CHEBI:29033"/>
    </cofactor>
    <text evidence="6">Binds 2 divalent metal cations per subunit. Has a high-affinity and a low affinity metal-binding site. The true nature of the physiological cofactor is under debate. The enzyme is active with cobalt, zinc, manganese or divalent iron ions. Most likely, methionine aminopeptidases function as mononuclear Fe(2+)-metalloproteases under physiological conditions, and the catalytically relevant metal-binding site has been assigned to the histidine-containing high-affinity site.</text>
</comment>
<dbReference type="OrthoDB" id="9802055at2"/>
<reference evidence="10" key="1">
    <citation type="submission" date="2016-11" db="EMBL/GenBank/DDBJ databases">
        <title>Actinomyces gypaetusis sp. nov. isolated from Gypaetus barbatus in Qinghai Tibet Plateau China.</title>
        <authorList>
            <person name="Meng X."/>
        </authorList>
    </citation>
    <scope>NUCLEOTIDE SEQUENCE [LARGE SCALE GENOMIC DNA]</scope>
    <source>
        <strain evidence="10">DSM 15383</strain>
    </source>
</reference>
<dbReference type="InterPro" id="IPR001714">
    <property type="entry name" value="Pept_M24_MAP"/>
</dbReference>
<evidence type="ECO:0000259" key="8">
    <source>
        <dbReference type="Pfam" id="PF00557"/>
    </source>
</evidence>
<feature type="binding site" evidence="6">
    <location>
        <position position="192"/>
    </location>
    <ligand>
        <name>substrate</name>
    </ligand>
</feature>
<dbReference type="InterPro" id="IPR036005">
    <property type="entry name" value="Creatinase/aminopeptidase-like"/>
</dbReference>
<sequence length="285" mass="30877">MRYRDKVKIKTPTQIGYMREAGLIVADIHAALREACVPGITTKELDQVSARVIADSNGHSNFLGYHGFPATVCISVNDEIVHGIPGERVLETGDLVTFDCGAYVVREGKQWHGDAAFTMIVGGEGRETAHRIDEVTKTALHNAIVNLAEGADRLNIVGDSVEEVVAHYSEQFEMPIGIVEDFVGHGIGNAMHEEPDVYNYSVRGKLTKLRPGMVFAIEPMLTSGSAANQVDADEWTVRTVDGSLAAQWEHTVAIMPGGVWVLTARDGGEEILSPYGLKPVTIPAQ</sequence>
<dbReference type="GO" id="GO:0046872">
    <property type="term" value="F:metal ion binding"/>
    <property type="evidence" value="ECO:0007669"/>
    <property type="project" value="UniProtKB-UniRule"/>
</dbReference>
<dbReference type="PANTHER" id="PTHR43330:SF27">
    <property type="entry name" value="METHIONINE AMINOPEPTIDASE"/>
    <property type="match status" value="1"/>
</dbReference>
<feature type="binding site" evidence="6">
    <location>
        <position position="185"/>
    </location>
    <ligand>
        <name>a divalent metal cation</name>
        <dbReference type="ChEBI" id="CHEBI:60240"/>
        <label>2</label>
        <note>catalytic</note>
    </ligand>
</feature>
<comment type="similarity">
    <text evidence="6">Belongs to the peptidase M24A family. Methionine aminopeptidase type 1 subfamily.</text>
</comment>
<dbReference type="EC" id="3.4.11.18" evidence="6 7"/>
<keyword evidence="2 6" id="KW-0031">Aminopeptidase</keyword>
<feature type="binding site" evidence="6">
    <location>
        <position position="99"/>
    </location>
    <ligand>
        <name>a divalent metal cation</name>
        <dbReference type="ChEBI" id="CHEBI:60240"/>
        <label>1</label>
    </ligand>
</feature>
<dbReference type="PRINTS" id="PR00599">
    <property type="entry name" value="MAPEPTIDASE"/>
</dbReference>
<organism evidence="9 10">
    <name type="scientific">Boudabousia marimammalium</name>
    <dbReference type="NCBI Taxonomy" id="156892"/>
    <lineage>
        <taxon>Bacteria</taxon>
        <taxon>Bacillati</taxon>
        <taxon>Actinomycetota</taxon>
        <taxon>Actinomycetes</taxon>
        <taxon>Actinomycetales</taxon>
        <taxon>Actinomycetaceae</taxon>
        <taxon>Boudabousia</taxon>
    </lineage>
</organism>
<dbReference type="RefSeq" id="WP_075362106.1">
    <property type="nucleotide sequence ID" value="NZ_MPDM01000010.1"/>
</dbReference>
<dbReference type="Proteomes" id="UP000186465">
    <property type="component" value="Unassembled WGS sequence"/>
</dbReference>
<evidence type="ECO:0000256" key="6">
    <source>
        <dbReference type="HAMAP-Rule" id="MF_01974"/>
    </source>
</evidence>
<accession>A0A1Q5PJH0</accession>
<comment type="subunit">
    <text evidence="6">Monomer.</text>
</comment>
<feature type="binding site" evidence="6">
    <location>
        <position position="249"/>
    </location>
    <ligand>
        <name>a divalent metal cation</name>
        <dbReference type="ChEBI" id="CHEBI:60240"/>
        <label>1</label>
    </ligand>
</feature>
<evidence type="ECO:0000256" key="5">
    <source>
        <dbReference type="ARBA" id="ARBA00022801"/>
    </source>
</evidence>
<evidence type="ECO:0000256" key="4">
    <source>
        <dbReference type="ARBA" id="ARBA00022723"/>
    </source>
</evidence>
<keyword evidence="10" id="KW-1185">Reference proteome</keyword>
<keyword evidence="3 6" id="KW-0645">Protease</keyword>
<feature type="binding site" evidence="6">
    <location>
        <position position="114"/>
    </location>
    <ligand>
        <name>a divalent metal cation</name>
        <dbReference type="ChEBI" id="CHEBI:60240"/>
        <label>2</label>
        <note>catalytic</note>
    </ligand>
</feature>
<dbReference type="HAMAP" id="MF_01974">
    <property type="entry name" value="MetAP_1"/>
    <property type="match status" value="1"/>
</dbReference>
<feature type="binding site" evidence="6">
    <location>
        <position position="82"/>
    </location>
    <ligand>
        <name>substrate</name>
    </ligand>
</feature>
<comment type="catalytic activity">
    <reaction evidence="6 7">
        <text>Release of N-terminal amino acids, preferentially methionine, from peptides and arylamides.</text>
        <dbReference type="EC" id="3.4.11.18"/>
    </reaction>
</comment>
<dbReference type="PROSITE" id="PS00680">
    <property type="entry name" value="MAP_1"/>
    <property type="match status" value="1"/>
</dbReference>
<keyword evidence="4 6" id="KW-0479">Metal-binding</keyword>
<dbReference type="PANTHER" id="PTHR43330">
    <property type="entry name" value="METHIONINE AMINOPEPTIDASE"/>
    <property type="match status" value="1"/>
</dbReference>
<dbReference type="GO" id="GO:0006508">
    <property type="term" value="P:proteolysis"/>
    <property type="evidence" value="ECO:0007669"/>
    <property type="project" value="UniProtKB-KW"/>
</dbReference>
<gene>
    <name evidence="6" type="primary">map</name>
    <name evidence="9" type="ORF">BM477_07640</name>
</gene>
<dbReference type="InterPro" id="IPR002467">
    <property type="entry name" value="Pept_M24A_MAP1"/>
</dbReference>
<evidence type="ECO:0000256" key="1">
    <source>
        <dbReference type="ARBA" id="ARBA00002521"/>
    </source>
</evidence>
<dbReference type="Pfam" id="PF00557">
    <property type="entry name" value="Peptidase_M24"/>
    <property type="match status" value="1"/>
</dbReference>
<evidence type="ECO:0000256" key="7">
    <source>
        <dbReference type="RuleBase" id="RU003653"/>
    </source>
</evidence>
<feature type="binding site" evidence="6">
    <location>
        <position position="249"/>
    </location>
    <ligand>
        <name>a divalent metal cation</name>
        <dbReference type="ChEBI" id="CHEBI:60240"/>
        <label>2</label>
        <note>catalytic</note>
    </ligand>
</feature>
<evidence type="ECO:0000256" key="3">
    <source>
        <dbReference type="ARBA" id="ARBA00022670"/>
    </source>
</evidence>
<keyword evidence="5 6" id="KW-0378">Hydrolase</keyword>
<dbReference type="EMBL" id="MPDM01000010">
    <property type="protein sequence ID" value="OKL46041.1"/>
    <property type="molecule type" value="Genomic_DNA"/>
</dbReference>
<dbReference type="CDD" id="cd01086">
    <property type="entry name" value="MetAP1"/>
    <property type="match status" value="1"/>
</dbReference>
<feature type="binding site" evidence="6">
    <location>
        <position position="218"/>
    </location>
    <ligand>
        <name>a divalent metal cation</name>
        <dbReference type="ChEBI" id="CHEBI:60240"/>
        <label>2</label>
        <note>catalytic</note>
    </ligand>
</feature>
<feature type="binding site" evidence="6">
    <location>
        <position position="114"/>
    </location>
    <ligand>
        <name>a divalent metal cation</name>
        <dbReference type="ChEBI" id="CHEBI:60240"/>
        <label>1</label>
    </ligand>
</feature>
<dbReference type="STRING" id="156892.BM477_07640"/>
<evidence type="ECO:0000313" key="9">
    <source>
        <dbReference type="EMBL" id="OKL46041.1"/>
    </source>
</evidence>
<dbReference type="SUPFAM" id="SSF55920">
    <property type="entry name" value="Creatinase/aminopeptidase"/>
    <property type="match status" value="1"/>
</dbReference>
<evidence type="ECO:0000256" key="2">
    <source>
        <dbReference type="ARBA" id="ARBA00022438"/>
    </source>
</evidence>
<feature type="domain" description="Peptidase M24" evidence="8">
    <location>
        <begin position="17"/>
        <end position="254"/>
    </location>
</feature>
<evidence type="ECO:0000313" key="10">
    <source>
        <dbReference type="Proteomes" id="UP000186465"/>
    </source>
</evidence>
<dbReference type="InterPro" id="IPR000994">
    <property type="entry name" value="Pept_M24"/>
</dbReference>
<comment type="caution">
    <text evidence="9">The sequence shown here is derived from an EMBL/GenBank/DDBJ whole genome shotgun (WGS) entry which is preliminary data.</text>
</comment>
<comment type="function">
    <text evidence="1 6">Removes the N-terminal methionine from nascent proteins. The N-terminal methionine is often cleaved when the second residue in the primary sequence is small and uncharged (Met-Ala-, Cys, Gly, Pro, Ser, Thr, or Val). Requires deformylation of the N(alpha)-formylated initiator methionine before it can be hydrolyzed.</text>
</comment>
<proteinExistence type="inferred from homology"/>
<dbReference type="GO" id="GO:0004239">
    <property type="term" value="F:initiator methionyl aminopeptidase activity"/>
    <property type="evidence" value="ECO:0007669"/>
    <property type="project" value="UniProtKB-UniRule"/>
</dbReference>
<dbReference type="Gene3D" id="3.90.230.10">
    <property type="entry name" value="Creatinase/methionine aminopeptidase superfamily"/>
    <property type="match status" value="1"/>
</dbReference>
<dbReference type="GO" id="GO:0070006">
    <property type="term" value="F:metalloaminopeptidase activity"/>
    <property type="evidence" value="ECO:0007669"/>
    <property type="project" value="UniProtKB-UniRule"/>
</dbReference>
<dbReference type="GO" id="GO:0005829">
    <property type="term" value="C:cytosol"/>
    <property type="evidence" value="ECO:0007669"/>
    <property type="project" value="TreeGrafter"/>
</dbReference>
<name>A0A1Q5PJH0_9ACTO</name>
<dbReference type="NCBIfam" id="TIGR00500">
    <property type="entry name" value="met_pdase_I"/>
    <property type="match status" value="1"/>
</dbReference>
<dbReference type="AlphaFoldDB" id="A0A1Q5PJH0"/>
<protein>
    <recommendedName>
        <fullName evidence="6 7">Methionine aminopeptidase</fullName>
        <shortName evidence="6">MAP</shortName>
        <shortName evidence="6">MetAP</shortName>
        <ecNumber evidence="6 7">3.4.11.18</ecNumber>
    </recommendedName>
    <alternativeName>
        <fullName evidence="6">Peptidase M</fullName>
    </alternativeName>
</protein>